<reference evidence="3 4" key="1">
    <citation type="journal article" date="2018" name="PLoS Genet.">
        <title>Population sequencing reveals clonal diversity and ancestral inbreeding in the grapevine cultivar Chardonnay.</title>
        <authorList>
            <person name="Roach M.J."/>
            <person name="Johnson D.L."/>
            <person name="Bohlmann J."/>
            <person name="van Vuuren H.J."/>
            <person name="Jones S.J."/>
            <person name="Pretorius I.S."/>
            <person name="Schmidt S.A."/>
            <person name="Borneman A.R."/>
        </authorList>
    </citation>
    <scope>NUCLEOTIDE SEQUENCE [LARGE SCALE GENOMIC DNA]</scope>
    <source>
        <strain evidence="4">cv. Chardonnay</strain>
        <tissue evidence="3">Leaf</tissue>
    </source>
</reference>
<protein>
    <submittedName>
        <fullName evidence="3">Retrovirus-related Pol polyprotein from transposon RE1</fullName>
    </submittedName>
</protein>
<dbReference type="AlphaFoldDB" id="A0A438GU49"/>
<evidence type="ECO:0000259" key="2">
    <source>
        <dbReference type="Pfam" id="PF25597"/>
    </source>
</evidence>
<feature type="domain" description="Retroviral polymerase SH3-like" evidence="2">
    <location>
        <begin position="144"/>
        <end position="198"/>
    </location>
</feature>
<dbReference type="InterPro" id="IPR057670">
    <property type="entry name" value="SH3_retrovirus"/>
</dbReference>
<evidence type="ECO:0000313" key="4">
    <source>
        <dbReference type="Proteomes" id="UP000288805"/>
    </source>
</evidence>
<dbReference type="EMBL" id="QGNW01000342">
    <property type="protein sequence ID" value="RVW75720.1"/>
    <property type="molecule type" value="Genomic_DNA"/>
</dbReference>
<accession>A0A438GU49</accession>
<evidence type="ECO:0000313" key="3">
    <source>
        <dbReference type="EMBL" id="RVW75720.1"/>
    </source>
</evidence>
<dbReference type="PANTHER" id="PTHR11439">
    <property type="entry name" value="GAG-POL-RELATED RETROTRANSPOSON"/>
    <property type="match status" value="1"/>
</dbReference>
<dbReference type="Pfam" id="PF07727">
    <property type="entry name" value="RVT_2"/>
    <property type="match status" value="1"/>
</dbReference>
<evidence type="ECO:0000259" key="1">
    <source>
        <dbReference type="Pfam" id="PF07727"/>
    </source>
</evidence>
<organism evidence="3 4">
    <name type="scientific">Vitis vinifera</name>
    <name type="common">Grape</name>
    <dbReference type="NCBI Taxonomy" id="29760"/>
    <lineage>
        <taxon>Eukaryota</taxon>
        <taxon>Viridiplantae</taxon>
        <taxon>Streptophyta</taxon>
        <taxon>Embryophyta</taxon>
        <taxon>Tracheophyta</taxon>
        <taxon>Spermatophyta</taxon>
        <taxon>Magnoliopsida</taxon>
        <taxon>eudicotyledons</taxon>
        <taxon>Gunneridae</taxon>
        <taxon>Pentapetalae</taxon>
        <taxon>rosids</taxon>
        <taxon>Vitales</taxon>
        <taxon>Vitaceae</taxon>
        <taxon>Viteae</taxon>
        <taxon>Vitis</taxon>
    </lineage>
</organism>
<name>A0A438GU49_VITVI</name>
<dbReference type="InterPro" id="IPR013103">
    <property type="entry name" value="RVT_2"/>
</dbReference>
<dbReference type="SUPFAM" id="SSF56672">
    <property type="entry name" value="DNA/RNA polymerases"/>
    <property type="match status" value="1"/>
</dbReference>
<sequence>MNPILHVSIVVENLICIANTREYLTPSAPNATRWGMKLSSAKTKISNMVKRHRLLIKRRINCSWLHVSLARNQKHKHVEGSNWKRPIHNHGMRWNGCNFKLFRVKMRGKNFALNPLEEKQIAFPIKENIIETLMITFQIAKHISLIKRDKLDKRAFPSIFISYSSVIKAYKVFQPQTGNIVISRDVHFVEDEKWNWEDYKEAMQNRNWMIAMKEELSMIEKNKTRILVERPRDRKVIGVKWVFRTKLNVDGSVNKNKARLVMKVAQKDWRMYQLDVKSVFLNGYLQEEIYVEQPEGFVKEEEEDKVYLLKKALYGLKQALRSWYNKINEHLLNLGFVKSLFESTLYVKHNGARILIISLYMDDLLVTRNHTSLVEKFKLEMMEVFEMTDLGLMTFFLGMEIKRSEHKVFICQKKHAKEILKKFKLDECKDIRTPMNQKEKLSKDDGTNRIDQTYFRSMIGCLMYLIAIRLDILNVVIILSRFIHCASEMHLKATKRVIRYVKGTCDLASNLREPKSSSWLVFQIVIGEALLII</sequence>
<gene>
    <name evidence="3" type="primary">RE1_1668</name>
    <name evidence="3" type="ORF">CK203_048791</name>
</gene>
<comment type="caution">
    <text evidence="3">The sequence shown here is derived from an EMBL/GenBank/DDBJ whole genome shotgun (WGS) entry which is preliminary data.</text>
</comment>
<dbReference type="PANTHER" id="PTHR11439:SF503">
    <property type="entry name" value="CYSTEINE-RICH RLK (RECEPTOR-LIKE PROTEIN KINASE) 8"/>
    <property type="match status" value="1"/>
</dbReference>
<proteinExistence type="predicted"/>
<dbReference type="Pfam" id="PF25597">
    <property type="entry name" value="SH3_retrovirus"/>
    <property type="match status" value="1"/>
</dbReference>
<dbReference type="InterPro" id="IPR043502">
    <property type="entry name" value="DNA/RNA_pol_sf"/>
</dbReference>
<feature type="domain" description="Reverse transcriptase Ty1/copia-type" evidence="1">
    <location>
        <begin position="265"/>
        <end position="436"/>
    </location>
</feature>
<dbReference type="Proteomes" id="UP000288805">
    <property type="component" value="Unassembled WGS sequence"/>
</dbReference>